<evidence type="ECO:0000313" key="6">
    <source>
        <dbReference type="Proteomes" id="UP000326364"/>
    </source>
</evidence>
<accession>A0A5J5I046</accession>
<sequence>MRGDYLIAAWHPEDAMAVATASRIEALLLREPDIQILRSNGLMVATQGAWAEQVAPSQYLVGEIFGSAQAGTLPRPGAANEAGFREYCSDLLSSLWGSYIALRHDPHAPLFLSVLAEPLGSRECLHWRHGGVTLLACDADHWLDRFPPATLAINLEDVAHLLHHPSQAAETAPLIGVAPLQPGAITSFTRSGTSAKRLWAPRDHCAPRSAAGDPAALARIVDASVSAWSSMHAKPIVELSGGLDSAIVAASLAQAKGEGIGAFTFFSDSLAGDERRFSRAVADRLGLEPHEIAFGISAIDDSLLDGAAVGVRPGIGSTSFFHDRQLAAMCKARGADALFTGRGGDALFFQHPTPLVAQDGWPDGQKLNLERLEALARWCQTSIWRVAAAAWLPSVRNADVAGKRSPFCVHPSQSRPSTWAGSLEGVSQAKRMQIEAIAGDRNAFGPSRCAQVMRVIHPLLSQPIVEHALGQSLMALTEGRRDRAMARAAFANRLPAALIERRGKGSLSYFFGQTLARSVPILRMRLLEGALAQTGLVDRMRLEHVLDPDHLVQSSCYGEIIRLLIVERWMRGWQERLQQPREQPALSPPDYLQESRSPEHRSPGDLQGCR</sequence>
<feature type="region of interest" description="Disordered" evidence="1">
    <location>
        <begin position="578"/>
        <end position="610"/>
    </location>
</feature>
<keyword evidence="6" id="KW-1185">Reference proteome</keyword>
<dbReference type="InterPro" id="IPR014729">
    <property type="entry name" value="Rossmann-like_a/b/a_fold"/>
</dbReference>
<name>A0A5J5I046_9SPHN</name>
<dbReference type="Gene3D" id="3.40.50.620">
    <property type="entry name" value="HUPs"/>
    <property type="match status" value="1"/>
</dbReference>
<organism evidence="4 5">
    <name type="scientific">Sphingobium limneticum</name>
    <dbReference type="NCBI Taxonomy" id="1007511"/>
    <lineage>
        <taxon>Bacteria</taxon>
        <taxon>Pseudomonadati</taxon>
        <taxon>Pseudomonadota</taxon>
        <taxon>Alphaproteobacteria</taxon>
        <taxon>Sphingomonadales</taxon>
        <taxon>Sphingomonadaceae</taxon>
        <taxon>Sphingobium</taxon>
    </lineage>
</organism>
<dbReference type="GO" id="GO:0006529">
    <property type="term" value="P:asparagine biosynthetic process"/>
    <property type="evidence" value="ECO:0007669"/>
    <property type="project" value="InterPro"/>
</dbReference>
<gene>
    <name evidence="4" type="ORF">F4U95_16360</name>
    <name evidence="3" type="ORF">F4U96_16235</name>
</gene>
<proteinExistence type="predicted"/>
<evidence type="ECO:0000259" key="2">
    <source>
        <dbReference type="Pfam" id="PF00733"/>
    </source>
</evidence>
<dbReference type="InterPro" id="IPR001962">
    <property type="entry name" value="Asn_synthase"/>
</dbReference>
<dbReference type="SUPFAM" id="SSF52402">
    <property type="entry name" value="Adenine nucleotide alpha hydrolases-like"/>
    <property type="match status" value="1"/>
</dbReference>
<dbReference type="EMBL" id="VYQB01000012">
    <property type="protein sequence ID" value="KAA9014712.1"/>
    <property type="molecule type" value="Genomic_DNA"/>
</dbReference>
<dbReference type="Pfam" id="PF00733">
    <property type="entry name" value="Asn_synthase"/>
    <property type="match status" value="1"/>
</dbReference>
<dbReference type="AlphaFoldDB" id="A0A5J5I046"/>
<protein>
    <recommendedName>
        <fullName evidence="2">Asparagine synthetase domain-containing protein</fullName>
    </recommendedName>
</protein>
<comment type="caution">
    <text evidence="4">The sequence shown here is derived from an EMBL/GenBank/DDBJ whole genome shotgun (WGS) entry which is preliminary data.</text>
</comment>
<dbReference type="Proteomes" id="UP000325933">
    <property type="component" value="Unassembled WGS sequence"/>
</dbReference>
<evidence type="ECO:0000313" key="3">
    <source>
        <dbReference type="EMBL" id="KAA9014712.1"/>
    </source>
</evidence>
<dbReference type="Proteomes" id="UP000326364">
    <property type="component" value="Unassembled WGS sequence"/>
</dbReference>
<evidence type="ECO:0000256" key="1">
    <source>
        <dbReference type="SAM" id="MobiDB-lite"/>
    </source>
</evidence>
<evidence type="ECO:0000313" key="4">
    <source>
        <dbReference type="EMBL" id="KAA9027725.1"/>
    </source>
</evidence>
<dbReference type="EMBL" id="VYQA01000012">
    <property type="protein sequence ID" value="KAA9027725.1"/>
    <property type="molecule type" value="Genomic_DNA"/>
</dbReference>
<evidence type="ECO:0000313" key="5">
    <source>
        <dbReference type="Proteomes" id="UP000325933"/>
    </source>
</evidence>
<dbReference type="GO" id="GO:0004066">
    <property type="term" value="F:asparagine synthase (glutamine-hydrolyzing) activity"/>
    <property type="evidence" value="ECO:0007669"/>
    <property type="project" value="InterPro"/>
</dbReference>
<reference evidence="5 6" key="1">
    <citation type="submission" date="2019-09" db="EMBL/GenBank/DDBJ databases">
        <authorList>
            <person name="Feng G."/>
        </authorList>
    </citation>
    <scope>NUCLEOTIDE SEQUENCE [LARGE SCALE GENOMIC DNA]</scope>
    <source>
        <strain evidence="4 5">KACC 19283</strain>
        <strain evidence="3 6">KACC 19284</strain>
    </source>
</reference>
<feature type="domain" description="Asparagine synthetase" evidence="2">
    <location>
        <begin position="236"/>
        <end position="571"/>
    </location>
</feature>